<keyword evidence="6" id="KW-0539">Nucleus</keyword>
<dbReference type="SMART" id="SM00338">
    <property type="entry name" value="BRLZ"/>
    <property type="match status" value="1"/>
</dbReference>
<evidence type="ECO:0000259" key="8">
    <source>
        <dbReference type="PROSITE" id="PS50217"/>
    </source>
</evidence>
<evidence type="ECO:0000313" key="9">
    <source>
        <dbReference type="EMBL" id="MBX02384.1"/>
    </source>
</evidence>
<feature type="compositionally biased region" description="Basic and acidic residues" evidence="7">
    <location>
        <begin position="76"/>
        <end position="86"/>
    </location>
</feature>
<dbReference type="PROSITE" id="PS50217">
    <property type="entry name" value="BZIP"/>
    <property type="match status" value="1"/>
</dbReference>
<dbReference type="PANTHER" id="PTHR46408">
    <property type="entry name" value="BASIC LEUCINE ZIPPER 63"/>
    <property type="match status" value="1"/>
</dbReference>
<dbReference type="GO" id="GO:0046983">
    <property type="term" value="F:protein dimerization activity"/>
    <property type="evidence" value="ECO:0007669"/>
    <property type="project" value="UniProtKB-ARBA"/>
</dbReference>
<sequence>MRSVIPAVQSEANVGTLNTSAAPASQKKEEVQARQTTSGSSKDDSDDDDLEGDTGTNEHTDPAHIKRARRMQSNRESARRSRERKQVQLNELETQVGQLRDERTSLLSSHTDINKKCDEAVVNNRILRANIETLRAKVKMAEEQVKRVTGRNPMLLGMSNTPSMGGQIGGQGDATGTVAGPMQPNSNQFFHQTQPVPIINSAASHCQRLNNDFHPS</sequence>
<dbReference type="PANTHER" id="PTHR46408:SF5">
    <property type="entry name" value="BASIC LEUCINE ZIPPER 10"/>
    <property type="match status" value="1"/>
</dbReference>
<evidence type="ECO:0000256" key="1">
    <source>
        <dbReference type="ARBA" id="ARBA00004123"/>
    </source>
</evidence>
<comment type="similarity">
    <text evidence="2">Belongs to the bZIP family.</text>
</comment>
<dbReference type="EMBL" id="GGEC01021900">
    <property type="protein sequence ID" value="MBX02384.1"/>
    <property type="molecule type" value="Transcribed_RNA"/>
</dbReference>
<protein>
    <recommendedName>
        <fullName evidence="8">BZIP domain-containing protein</fullName>
    </recommendedName>
</protein>
<evidence type="ECO:0000256" key="5">
    <source>
        <dbReference type="ARBA" id="ARBA00023163"/>
    </source>
</evidence>
<reference evidence="9" key="1">
    <citation type="submission" date="2018-02" db="EMBL/GenBank/DDBJ databases">
        <title>Rhizophora mucronata_Transcriptome.</title>
        <authorList>
            <person name="Meera S.P."/>
            <person name="Sreeshan A."/>
            <person name="Augustine A."/>
        </authorList>
    </citation>
    <scope>NUCLEOTIDE SEQUENCE</scope>
    <source>
        <tissue evidence="9">Leaf</tissue>
    </source>
</reference>
<accession>A0A2P2K9G7</accession>
<comment type="subcellular location">
    <subcellularLocation>
        <location evidence="1">Nucleus</location>
    </subcellularLocation>
</comment>
<evidence type="ECO:0000256" key="4">
    <source>
        <dbReference type="ARBA" id="ARBA00023125"/>
    </source>
</evidence>
<keyword evidence="5" id="KW-0804">Transcription</keyword>
<dbReference type="InterPro" id="IPR020983">
    <property type="entry name" value="Basic_leucine-zipper_C"/>
</dbReference>
<evidence type="ECO:0000256" key="6">
    <source>
        <dbReference type="ARBA" id="ARBA00023242"/>
    </source>
</evidence>
<evidence type="ECO:0000256" key="7">
    <source>
        <dbReference type="SAM" id="MobiDB-lite"/>
    </source>
</evidence>
<dbReference type="PROSITE" id="PS00036">
    <property type="entry name" value="BZIP_BASIC"/>
    <property type="match status" value="1"/>
</dbReference>
<feature type="domain" description="BZIP" evidence="8">
    <location>
        <begin position="64"/>
        <end position="116"/>
    </location>
</feature>
<keyword evidence="4" id="KW-0238">DNA-binding</keyword>
<dbReference type="InterPro" id="IPR046347">
    <property type="entry name" value="bZIP_sf"/>
</dbReference>
<evidence type="ECO:0000256" key="2">
    <source>
        <dbReference type="ARBA" id="ARBA00007163"/>
    </source>
</evidence>
<feature type="region of interest" description="Disordered" evidence="7">
    <location>
        <begin position="1"/>
        <end position="93"/>
    </location>
</feature>
<evidence type="ECO:0000256" key="3">
    <source>
        <dbReference type="ARBA" id="ARBA00023015"/>
    </source>
</evidence>
<dbReference type="Gene3D" id="1.20.5.170">
    <property type="match status" value="1"/>
</dbReference>
<dbReference type="GO" id="GO:0003700">
    <property type="term" value="F:DNA-binding transcription factor activity"/>
    <property type="evidence" value="ECO:0007669"/>
    <property type="project" value="InterPro"/>
</dbReference>
<dbReference type="GO" id="GO:0005634">
    <property type="term" value="C:nucleus"/>
    <property type="evidence" value="ECO:0007669"/>
    <property type="project" value="UniProtKB-SubCell"/>
</dbReference>
<proteinExistence type="inferred from homology"/>
<dbReference type="AlphaFoldDB" id="A0A2P2K9G7"/>
<dbReference type="FunFam" id="1.20.5.170:FF:000020">
    <property type="entry name" value="BZIP transcription factor"/>
    <property type="match status" value="1"/>
</dbReference>
<name>A0A2P2K9G7_RHIMU</name>
<keyword evidence="3" id="KW-0805">Transcription regulation</keyword>
<dbReference type="Pfam" id="PF12498">
    <property type="entry name" value="bZIP_C"/>
    <property type="match status" value="1"/>
</dbReference>
<dbReference type="Pfam" id="PF00170">
    <property type="entry name" value="bZIP_1"/>
    <property type="match status" value="1"/>
</dbReference>
<organism evidence="9">
    <name type="scientific">Rhizophora mucronata</name>
    <name type="common">Asiatic mangrove</name>
    <dbReference type="NCBI Taxonomy" id="61149"/>
    <lineage>
        <taxon>Eukaryota</taxon>
        <taxon>Viridiplantae</taxon>
        <taxon>Streptophyta</taxon>
        <taxon>Embryophyta</taxon>
        <taxon>Tracheophyta</taxon>
        <taxon>Spermatophyta</taxon>
        <taxon>Magnoliopsida</taxon>
        <taxon>eudicotyledons</taxon>
        <taxon>Gunneridae</taxon>
        <taxon>Pentapetalae</taxon>
        <taxon>rosids</taxon>
        <taxon>fabids</taxon>
        <taxon>Malpighiales</taxon>
        <taxon>Rhizophoraceae</taxon>
        <taxon>Rhizophora</taxon>
    </lineage>
</organism>
<dbReference type="SUPFAM" id="SSF57959">
    <property type="entry name" value="Leucine zipper domain"/>
    <property type="match status" value="1"/>
</dbReference>
<feature type="compositionally biased region" description="Polar residues" evidence="7">
    <location>
        <begin position="10"/>
        <end position="23"/>
    </location>
</feature>
<dbReference type="InterPro" id="IPR004827">
    <property type="entry name" value="bZIP"/>
</dbReference>
<dbReference type="GO" id="GO:0003677">
    <property type="term" value="F:DNA binding"/>
    <property type="evidence" value="ECO:0007669"/>
    <property type="project" value="UniProtKB-KW"/>
</dbReference>